<dbReference type="GO" id="GO:0008482">
    <property type="term" value="F:sulfite oxidase activity"/>
    <property type="evidence" value="ECO:0007669"/>
    <property type="project" value="TreeGrafter"/>
</dbReference>
<proteinExistence type="predicted"/>
<dbReference type="GO" id="GO:0006790">
    <property type="term" value="P:sulfur compound metabolic process"/>
    <property type="evidence" value="ECO:0007669"/>
    <property type="project" value="TreeGrafter"/>
</dbReference>
<evidence type="ECO:0000313" key="8">
    <source>
        <dbReference type="Proteomes" id="UP000244755"/>
    </source>
</evidence>
<name>A0A2R4WVX9_9HYPH</name>
<dbReference type="InterPro" id="IPR014756">
    <property type="entry name" value="Ig_E-set"/>
</dbReference>
<dbReference type="GO" id="GO:0020037">
    <property type="term" value="F:heme binding"/>
    <property type="evidence" value="ECO:0007669"/>
    <property type="project" value="TreeGrafter"/>
</dbReference>
<keyword evidence="3" id="KW-0479">Metal-binding</keyword>
<dbReference type="InterPro" id="IPR005066">
    <property type="entry name" value="MoCF_OxRdtse_dimer"/>
</dbReference>
<evidence type="ECO:0000256" key="1">
    <source>
        <dbReference type="ARBA" id="ARBA00001924"/>
    </source>
</evidence>
<dbReference type="GO" id="GO:0043546">
    <property type="term" value="F:molybdopterin cofactor binding"/>
    <property type="evidence" value="ECO:0007669"/>
    <property type="project" value="TreeGrafter"/>
</dbReference>
<dbReference type="FunFam" id="3.90.420.10:FF:000002">
    <property type="entry name" value="sulfite oxidase, mitochondrial"/>
    <property type="match status" value="1"/>
</dbReference>
<sequence>MSSLAERRARLIVHEEEPYNAEPPLARLRASYRTTADDFYVRSHGDLPEINADGYRLRLDGAIPTALELSLDDMRSRYAKATVTATMQCAGNRRADMRAVAPVSGDPWDGGAIGTADWTGIRLGDVLREAGIAESADLHVAFESHDLVEGRPYGASIPLAKALAPETLLAFAMNGAPLLPEHGFPLRVVVPGFAGVRSPKWLKRITVQDHPSDNPIQAEDYKLFPSDVTAETADPARGHTINTMPLNAAICEPARGARLAAGANTVRGYAVSGDRTVVRVDVSGNGGRTWAQAALEHDARARFAWTFWTIDLDLPPGEHELAVRAWDEAGQTQPALPDDTWNYKGYLSAAWHRVRVTVE</sequence>
<protein>
    <submittedName>
        <fullName evidence="7">Molybdopterin oxidoreductase</fullName>
    </submittedName>
</protein>
<dbReference type="InterPro" id="IPR036374">
    <property type="entry name" value="OxRdtase_Mopterin-bd_sf"/>
</dbReference>
<dbReference type="GO" id="GO:0030151">
    <property type="term" value="F:molybdenum ion binding"/>
    <property type="evidence" value="ECO:0007669"/>
    <property type="project" value="InterPro"/>
</dbReference>
<evidence type="ECO:0000256" key="4">
    <source>
        <dbReference type="ARBA" id="ARBA00023002"/>
    </source>
</evidence>
<feature type="domain" description="Moybdenum cofactor oxidoreductase dimerisation" evidence="6">
    <location>
        <begin position="240"/>
        <end position="358"/>
    </location>
</feature>
<evidence type="ECO:0000259" key="5">
    <source>
        <dbReference type="Pfam" id="PF00174"/>
    </source>
</evidence>
<dbReference type="AlphaFoldDB" id="A0A2R4WVX9"/>
<evidence type="ECO:0000256" key="3">
    <source>
        <dbReference type="ARBA" id="ARBA00022723"/>
    </source>
</evidence>
<evidence type="ECO:0000256" key="2">
    <source>
        <dbReference type="ARBA" id="ARBA00022505"/>
    </source>
</evidence>
<dbReference type="PANTHER" id="PTHR19372">
    <property type="entry name" value="SULFITE REDUCTASE"/>
    <property type="match status" value="1"/>
</dbReference>
<keyword evidence="2" id="KW-0500">Molybdenum</keyword>
<comment type="cofactor">
    <cofactor evidence="1">
        <name>Mo-molybdopterin</name>
        <dbReference type="ChEBI" id="CHEBI:71302"/>
    </cofactor>
</comment>
<dbReference type="KEGG" id="mee:DA075_33225"/>
<organism evidence="7 8">
    <name type="scientific">Methylobacterium currus</name>
    <dbReference type="NCBI Taxonomy" id="2051553"/>
    <lineage>
        <taxon>Bacteria</taxon>
        <taxon>Pseudomonadati</taxon>
        <taxon>Pseudomonadota</taxon>
        <taxon>Alphaproteobacteria</taxon>
        <taxon>Hyphomicrobiales</taxon>
        <taxon>Methylobacteriaceae</taxon>
        <taxon>Methylobacterium</taxon>
    </lineage>
</organism>
<dbReference type="Pfam" id="PF03404">
    <property type="entry name" value="Mo-co_dimer"/>
    <property type="match status" value="1"/>
</dbReference>
<evidence type="ECO:0000313" key="7">
    <source>
        <dbReference type="EMBL" id="AWB25707.1"/>
    </source>
</evidence>
<dbReference type="EMBL" id="CP028844">
    <property type="protein sequence ID" value="AWB25707.1"/>
    <property type="molecule type" value="Genomic_DNA"/>
</dbReference>
<dbReference type="InterPro" id="IPR008335">
    <property type="entry name" value="Mopterin_OxRdtase_euk"/>
</dbReference>
<reference evidence="7 8" key="1">
    <citation type="submission" date="2018-04" db="EMBL/GenBank/DDBJ databases">
        <title>Methylobacterium sp. PR1016A genome.</title>
        <authorList>
            <person name="Park W."/>
        </authorList>
    </citation>
    <scope>NUCLEOTIDE SEQUENCE [LARGE SCALE GENOMIC DNA]</scope>
    <source>
        <strain evidence="7 8">PR1016A</strain>
    </source>
</reference>
<dbReference type="PANTHER" id="PTHR19372:SF7">
    <property type="entry name" value="SULFITE OXIDASE, MITOCHONDRIAL"/>
    <property type="match status" value="1"/>
</dbReference>
<dbReference type="OrthoDB" id="9778777at2"/>
<feature type="domain" description="Oxidoreductase molybdopterin-binding" evidence="5">
    <location>
        <begin position="44"/>
        <end position="215"/>
    </location>
</feature>
<dbReference type="Gene3D" id="3.90.420.10">
    <property type="entry name" value="Oxidoreductase, molybdopterin-binding domain"/>
    <property type="match status" value="1"/>
</dbReference>
<gene>
    <name evidence="7" type="ORF">DA075_33225</name>
</gene>
<dbReference type="Pfam" id="PF00174">
    <property type="entry name" value="Oxidored_molyb"/>
    <property type="match status" value="1"/>
</dbReference>
<dbReference type="SUPFAM" id="SSF81296">
    <property type="entry name" value="E set domains"/>
    <property type="match status" value="1"/>
</dbReference>
<dbReference type="RefSeq" id="WP_099957360.1">
    <property type="nucleotide sequence ID" value="NZ_CP028844.1"/>
</dbReference>
<accession>A0A2R4WVX9</accession>
<keyword evidence="4" id="KW-0560">Oxidoreductase</keyword>
<dbReference type="Gene3D" id="2.60.40.650">
    <property type="match status" value="1"/>
</dbReference>
<keyword evidence="8" id="KW-1185">Reference proteome</keyword>
<dbReference type="Proteomes" id="UP000244755">
    <property type="component" value="Chromosome 2"/>
</dbReference>
<dbReference type="SUPFAM" id="SSF56524">
    <property type="entry name" value="Oxidoreductase molybdopterin-binding domain"/>
    <property type="match status" value="1"/>
</dbReference>
<dbReference type="InterPro" id="IPR000572">
    <property type="entry name" value="OxRdtase_Mopterin-bd_dom"/>
</dbReference>
<evidence type="ECO:0000259" key="6">
    <source>
        <dbReference type="Pfam" id="PF03404"/>
    </source>
</evidence>
<dbReference type="PRINTS" id="PR00407">
    <property type="entry name" value="EUMOPTERIN"/>
</dbReference>